<evidence type="ECO:0000259" key="5">
    <source>
        <dbReference type="PROSITE" id="PS51371"/>
    </source>
</evidence>
<dbReference type="Proteomes" id="UP000217199">
    <property type="component" value="Unassembled WGS sequence"/>
</dbReference>
<feature type="region of interest" description="Disordered" evidence="4">
    <location>
        <begin position="474"/>
        <end position="498"/>
    </location>
</feature>
<evidence type="ECO:0000256" key="1">
    <source>
        <dbReference type="ARBA" id="ARBA00022737"/>
    </source>
</evidence>
<evidence type="ECO:0000256" key="3">
    <source>
        <dbReference type="PROSITE-ProRule" id="PRU00703"/>
    </source>
</evidence>
<dbReference type="PANTHER" id="PTHR13780">
    <property type="entry name" value="AMP-ACTIVATED PROTEIN KINASE, GAMMA REGULATORY SUBUNIT"/>
    <property type="match status" value="1"/>
</dbReference>
<feature type="region of interest" description="Disordered" evidence="4">
    <location>
        <begin position="1"/>
        <end position="35"/>
    </location>
</feature>
<dbReference type="InterPro" id="IPR050511">
    <property type="entry name" value="AMPK_gamma/SDS23_families"/>
</dbReference>
<proteinExistence type="predicted"/>
<feature type="region of interest" description="Disordered" evidence="4">
    <location>
        <begin position="412"/>
        <end position="443"/>
    </location>
</feature>
<dbReference type="InterPro" id="IPR000644">
    <property type="entry name" value="CBS_dom"/>
</dbReference>
<keyword evidence="7" id="KW-1185">Reference proteome</keyword>
<evidence type="ECO:0000313" key="6">
    <source>
        <dbReference type="EMBL" id="PAV15176.1"/>
    </source>
</evidence>
<accession>A0A286U6H0</accession>
<dbReference type="GO" id="GO:0042149">
    <property type="term" value="P:cellular response to glucose starvation"/>
    <property type="evidence" value="ECO:0007669"/>
    <property type="project" value="TreeGrafter"/>
</dbReference>
<feature type="compositionally biased region" description="Low complexity" evidence="4">
    <location>
        <begin position="482"/>
        <end position="498"/>
    </location>
</feature>
<dbReference type="InterPro" id="IPR046342">
    <property type="entry name" value="CBS_dom_sf"/>
</dbReference>
<dbReference type="OrthoDB" id="449052at2759"/>
<dbReference type="InParanoid" id="A0A286U6H0"/>
<evidence type="ECO:0000313" key="7">
    <source>
        <dbReference type="Proteomes" id="UP000217199"/>
    </source>
</evidence>
<organism evidence="6 7">
    <name type="scientific">Pyrrhoderma noxium</name>
    <dbReference type="NCBI Taxonomy" id="2282107"/>
    <lineage>
        <taxon>Eukaryota</taxon>
        <taxon>Fungi</taxon>
        <taxon>Dikarya</taxon>
        <taxon>Basidiomycota</taxon>
        <taxon>Agaricomycotina</taxon>
        <taxon>Agaricomycetes</taxon>
        <taxon>Hymenochaetales</taxon>
        <taxon>Hymenochaetaceae</taxon>
        <taxon>Pyrrhoderma</taxon>
    </lineage>
</organism>
<dbReference type="GO" id="GO:0004865">
    <property type="term" value="F:protein serine/threonine phosphatase inhibitor activity"/>
    <property type="evidence" value="ECO:0007669"/>
    <property type="project" value="TreeGrafter"/>
</dbReference>
<sequence length="498" mass="52744">MTDSNNDLRVQSPSPLSPSLTCQVSPSISDMGGRDSPVIFAPNSESEEWLREWQSVNARELIDCSLSLIDANTTVDEACDALLSKDVACLAIKNNNQLSPQIETSSLLGLFDFADVNAFLVLAATQHTLTPEQLNENPRVAEIVSNAKAGPVPVSLVSNLSEKNPLEILPENSTIVELLGVFATGAHRVLIRSTSPPTPCSPEKEFLGFVTDRALLSYFAFSSRRPPSLSLSTKINNPVPLSLSPDASVITGTPFPNTVSYRHHSRFLQNALATLSLPGLSLRSAVVACPSSATVLDAMSRMSSMGVSSVAVIEDSKFASGRTGGMKLLSAVSVTDIGKLVVPAQSKQILQMPLLQFVSLVKEHRGSTDGEDHYPVYSVSAASTLRYTVEKILATNAHRVFVSEEIGLRRNSFSGGTGSGGSSPVTASVCTSPSPERDPISPTVSTQLRGVVSVIDVLALFARLAGLSDVDPARMQKHRRASSASSTSGTGSSPILPS</sequence>
<reference evidence="6 7" key="1">
    <citation type="journal article" date="2017" name="Mol. Ecol.">
        <title>Comparative and population genomic landscape of Phellinus noxius: A hypervariable fungus causing root rot in trees.</title>
        <authorList>
            <person name="Chung C.L."/>
            <person name="Lee T.J."/>
            <person name="Akiba M."/>
            <person name="Lee H.H."/>
            <person name="Kuo T.H."/>
            <person name="Liu D."/>
            <person name="Ke H.M."/>
            <person name="Yokoi T."/>
            <person name="Roa M.B."/>
            <person name="Lu M.J."/>
            <person name="Chang Y.Y."/>
            <person name="Ann P.J."/>
            <person name="Tsai J.N."/>
            <person name="Chen C.Y."/>
            <person name="Tzean S.S."/>
            <person name="Ota Y."/>
            <person name="Hattori T."/>
            <person name="Sahashi N."/>
            <person name="Liou R.F."/>
            <person name="Kikuchi T."/>
            <person name="Tsai I.J."/>
        </authorList>
    </citation>
    <scope>NUCLEOTIDE SEQUENCE [LARGE SCALE GENOMIC DNA]</scope>
    <source>
        <strain evidence="6 7">FFPRI411160</strain>
    </source>
</reference>
<dbReference type="EMBL" id="NBII01000010">
    <property type="protein sequence ID" value="PAV15176.1"/>
    <property type="molecule type" value="Genomic_DNA"/>
</dbReference>
<evidence type="ECO:0000256" key="4">
    <source>
        <dbReference type="SAM" id="MobiDB-lite"/>
    </source>
</evidence>
<comment type="caution">
    <text evidence="6">The sequence shown here is derived from an EMBL/GenBank/DDBJ whole genome shotgun (WGS) entry which is preliminary data.</text>
</comment>
<name>A0A286U6H0_9AGAM</name>
<dbReference type="PANTHER" id="PTHR13780:SF36">
    <property type="entry name" value="CBS DOMAIN-CONTAINING PROTEIN"/>
    <property type="match status" value="1"/>
</dbReference>
<dbReference type="STRING" id="2282107.A0A286U6H0"/>
<feature type="domain" description="CBS" evidence="5">
    <location>
        <begin position="282"/>
        <end position="349"/>
    </location>
</feature>
<feature type="compositionally biased region" description="Polar residues" evidence="4">
    <location>
        <begin position="1"/>
        <end position="28"/>
    </location>
</feature>
<gene>
    <name evidence="6" type="ORF">PNOK_0893700</name>
</gene>
<feature type="compositionally biased region" description="Polar residues" evidence="4">
    <location>
        <begin position="424"/>
        <end position="434"/>
    </location>
</feature>
<dbReference type="FunCoup" id="A0A286U6H0">
    <property type="interactions" value="22"/>
</dbReference>
<protein>
    <recommendedName>
        <fullName evidence="5">CBS domain-containing protein</fullName>
    </recommendedName>
</protein>
<keyword evidence="1" id="KW-0677">Repeat</keyword>
<dbReference type="PROSITE" id="PS51371">
    <property type="entry name" value="CBS"/>
    <property type="match status" value="1"/>
</dbReference>
<keyword evidence="2 3" id="KW-0129">CBS domain</keyword>
<dbReference type="Gene3D" id="3.10.580.10">
    <property type="entry name" value="CBS-domain"/>
    <property type="match status" value="1"/>
</dbReference>
<dbReference type="AlphaFoldDB" id="A0A286U6H0"/>
<evidence type="ECO:0000256" key="2">
    <source>
        <dbReference type="ARBA" id="ARBA00023122"/>
    </source>
</evidence>
<dbReference type="SUPFAM" id="SSF54631">
    <property type="entry name" value="CBS-domain pair"/>
    <property type="match status" value="2"/>
</dbReference>